<sequence>MERRTDRYGAREMRHSRSEDLLGAISRSPSPCVDLPTTASEDDLIAASALRDSGIYDEAIGIAGPSRRILSSSSRAVGIPVDPEDSIRDIVTENDLYRYVLFKRHYDKYVDLAEKYKEAKSVAYYLEERYHEIKAERDRLEEARRHLERRLEGCETELRGKEDELFLQLERSLRLEEEIERAMVERDSYMKAQHQLEEQREMAFRRLRMQLEQNEVTRRDLERARQDVIRQTTIIRIERDTLERENEILRQRLRMEQDELGAERHRREEGVAALTKETIALKHATRHLSAATFHATSCRNRRRCSICTYARRTFADIDNYHDNGNLLQCLQTPLQDLRNWLRPSMSSACSTRIPQMESSSIADREISYIDDSSADSSSNGSTNSRSCSSSTSSSNSAYDDDAYPSTPIAEPSLSSATSSVPHAVRAFSSDSGFSSEIGDRRSRCFDNIGSSTSSSSGKSRNISESLDCNEIDDQGTSGRDGLARSRWTSSFRRLLGRKSKGKLDRSSGTSKTDESQ</sequence>
<evidence type="ECO:0000313" key="4">
    <source>
        <dbReference type="Proteomes" id="UP001430953"/>
    </source>
</evidence>
<protein>
    <submittedName>
        <fullName evidence="3">Uncharacterized protein</fullName>
    </submittedName>
</protein>
<organism evidence="3 4">
    <name type="scientific">Cardiocondyla obscurior</name>
    <dbReference type="NCBI Taxonomy" id="286306"/>
    <lineage>
        <taxon>Eukaryota</taxon>
        <taxon>Metazoa</taxon>
        <taxon>Ecdysozoa</taxon>
        <taxon>Arthropoda</taxon>
        <taxon>Hexapoda</taxon>
        <taxon>Insecta</taxon>
        <taxon>Pterygota</taxon>
        <taxon>Neoptera</taxon>
        <taxon>Endopterygota</taxon>
        <taxon>Hymenoptera</taxon>
        <taxon>Apocrita</taxon>
        <taxon>Aculeata</taxon>
        <taxon>Formicoidea</taxon>
        <taxon>Formicidae</taxon>
        <taxon>Myrmicinae</taxon>
        <taxon>Cardiocondyla</taxon>
    </lineage>
</organism>
<feature type="coiled-coil region" evidence="1">
    <location>
        <begin position="126"/>
        <end position="259"/>
    </location>
</feature>
<reference evidence="3 4" key="1">
    <citation type="submission" date="2023-03" db="EMBL/GenBank/DDBJ databases">
        <title>High recombination rates correlate with genetic variation in Cardiocondyla obscurior ants.</title>
        <authorList>
            <person name="Errbii M."/>
        </authorList>
    </citation>
    <scope>NUCLEOTIDE SEQUENCE [LARGE SCALE GENOMIC DNA]</scope>
    <source>
        <strain evidence="3">Alpha-2009</strain>
        <tissue evidence="3">Whole body</tissue>
    </source>
</reference>
<dbReference type="Proteomes" id="UP001430953">
    <property type="component" value="Unassembled WGS sequence"/>
</dbReference>
<accession>A0AAW2FD35</accession>
<comment type="caution">
    <text evidence="3">The sequence shown here is derived from an EMBL/GenBank/DDBJ whole genome shotgun (WGS) entry which is preliminary data.</text>
</comment>
<proteinExistence type="predicted"/>
<dbReference type="AlphaFoldDB" id="A0AAW2FD35"/>
<feature type="compositionally biased region" description="Low complexity" evidence="2">
    <location>
        <begin position="371"/>
        <end position="397"/>
    </location>
</feature>
<name>A0AAW2FD35_9HYME</name>
<dbReference type="EMBL" id="JADYXP020000012">
    <property type="protein sequence ID" value="KAL0112960.1"/>
    <property type="molecule type" value="Genomic_DNA"/>
</dbReference>
<evidence type="ECO:0000256" key="2">
    <source>
        <dbReference type="SAM" id="MobiDB-lite"/>
    </source>
</evidence>
<feature type="compositionally biased region" description="Basic and acidic residues" evidence="2">
    <location>
        <begin position="501"/>
        <end position="516"/>
    </location>
</feature>
<feature type="region of interest" description="Disordered" evidence="2">
    <location>
        <begin position="371"/>
        <end position="416"/>
    </location>
</feature>
<gene>
    <name evidence="3" type="ORF">PUN28_012305</name>
</gene>
<keyword evidence="4" id="KW-1185">Reference proteome</keyword>
<keyword evidence="1" id="KW-0175">Coiled coil</keyword>
<feature type="compositionally biased region" description="Low complexity" evidence="2">
    <location>
        <begin position="450"/>
        <end position="465"/>
    </location>
</feature>
<evidence type="ECO:0000313" key="3">
    <source>
        <dbReference type="EMBL" id="KAL0112960.1"/>
    </source>
</evidence>
<feature type="region of interest" description="Disordered" evidence="2">
    <location>
        <begin position="446"/>
        <end position="516"/>
    </location>
</feature>
<evidence type="ECO:0000256" key="1">
    <source>
        <dbReference type="SAM" id="Coils"/>
    </source>
</evidence>